<dbReference type="GeneID" id="87951892"/>
<keyword evidence="2" id="KW-1185">Reference proteome</keyword>
<protein>
    <submittedName>
        <fullName evidence="1">Uncharacterized protein</fullName>
    </submittedName>
</protein>
<accession>A0AAX4J4T1</accession>
<dbReference type="EMBL" id="CP137315">
    <property type="protein sequence ID" value="WQF90378.1"/>
    <property type="molecule type" value="Genomic_DNA"/>
</dbReference>
<proteinExistence type="predicted"/>
<name>A0AAX4J4T1_9PEZI</name>
<organism evidence="1 2">
    <name type="scientific">Colletotrichum destructivum</name>
    <dbReference type="NCBI Taxonomy" id="34406"/>
    <lineage>
        <taxon>Eukaryota</taxon>
        <taxon>Fungi</taxon>
        <taxon>Dikarya</taxon>
        <taxon>Ascomycota</taxon>
        <taxon>Pezizomycotina</taxon>
        <taxon>Sordariomycetes</taxon>
        <taxon>Hypocreomycetidae</taxon>
        <taxon>Glomerellales</taxon>
        <taxon>Glomerellaceae</taxon>
        <taxon>Colletotrichum</taxon>
        <taxon>Colletotrichum destructivum species complex</taxon>
    </lineage>
</organism>
<dbReference type="RefSeq" id="XP_062787599.1">
    <property type="nucleotide sequence ID" value="XM_062931548.1"/>
</dbReference>
<evidence type="ECO:0000313" key="2">
    <source>
        <dbReference type="Proteomes" id="UP001322277"/>
    </source>
</evidence>
<dbReference type="KEGG" id="cdet:87951892"/>
<dbReference type="AlphaFoldDB" id="A0AAX4J4T1"/>
<reference evidence="2" key="1">
    <citation type="journal article" date="2023" name="bioRxiv">
        <title>Complete genome of the Medicago anthracnose fungus, Colletotrichum destructivum, reveals a mini-chromosome-like region within a core chromosome.</title>
        <authorList>
            <person name="Lapalu N."/>
            <person name="Simon A."/>
            <person name="Lu A."/>
            <person name="Plaumann P.-L."/>
            <person name="Amselem J."/>
            <person name="Pigne S."/>
            <person name="Auger A."/>
            <person name="Koch C."/>
            <person name="Dallery J.-F."/>
            <person name="O'Connell R.J."/>
        </authorList>
    </citation>
    <scope>NUCLEOTIDE SEQUENCE [LARGE SCALE GENOMIC DNA]</scope>
    <source>
        <strain evidence="2">CBS 520.97</strain>
    </source>
</reference>
<evidence type="ECO:0000313" key="1">
    <source>
        <dbReference type="EMBL" id="WQF90378.1"/>
    </source>
</evidence>
<dbReference type="Proteomes" id="UP001322277">
    <property type="component" value="Chromosome 11"/>
</dbReference>
<sequence>MVPSGHSKIACRGRKSSWVVVLTEERSRCGVCWDQGKYVVQMIGSHSAGCGSHSRPVENIALVSALS</sequence>
<gene>
    <name evidence="1" type="ORF">CDEST_15392</name>
</gene>